<reference evidence="2" key="1">
    <citation type="journal article" date="2014" name="Front. Microbiol.">
        <title>High frequency of phylogenetically diverse reductive dehalogenase-homologous genes in deep subseafloor sedimentary metagenomes.</title>
        <authorList>
            <person name="Kawai M."/>
            <person name="Futagami T."/>
            <person name="Toyoda A."/>
            <person name="Takaki Y."/>
            <person name="Nishi S."/>
            <person name="Hori S."/>
            <person name="Arai W."/>
            <person name="Tsubouchi T."/>
            <person name="Morono Y."/>
            <person name="Uchiyama I."/>
            <person name="Ito T."/>
            <person name="Fujiyama A."/>
            <person name="Inagaki F."/>
            <person name="Takami H."/>
        </authorList>
    </citation>
    <scope>NUCLEOTIDE SEQUENCE</scope>
    <source>
        <strain evidence="2">Expedition CK06-06</strain>
    </source>
</reference>
<feature type="region of interest" description="Disordered" evidence="1">
    <location>
        <begin position="1"/>
        <end position="84"/>
    </location>
</feature>
<dbReference type="AlphaFoldDB" id="X0XPM2"/>
<feature type="compositionally biased region" description="Basic and acidic residues" evidence="1">
    <location>
        <begin position="37"/>
        <end position="49"/>
    </location>
</feature>
<sequence>MTVTSETEAEDEEEICPEGEIEADDPVSFLGEDDGEGDRHAHREGKDDNDYGDIDDAGPPHIEAGGLVKTGGRPQMAQPRNEVHKTPITNQFRIVLLYETIMRDVKRW</sequence>
<organism evidence="2">
    <name type="scientific">marine sediment metagenome</name>
    <dbReference type="NCBI Taxonomy" id="412755"/>
    <lineage>
        <taxon>unclassified sequences</taxon>
        <taxon>metagenomes</taxon>
        <taxon>ecological metagenomes</taxon>
    </lineage>
</organism>
<name>X0XPM2_9ZZZZ</name>
<gene>
    <name evidence="2" type="ORF">S01H1_74845</name>
</gene>
<comment type="caution">
    <text evidence="2">The sequence shown here is derived from an EMBL/GenBank/DDBJ whole genome shotgun (WGS) entry which is preliminary data.</text>
</comment>
<proteinExistence type="predicted"/>
<accession>X0XPM2</accession>
<evidence type="ECO:0000313" key="2">
    <source>
        <dbReference type="EMBL" id="GAG45150.1"/>
    </source>
</evidence>
<protein>
    <submittedName>
        <fullName evidence="2">Uncharacterized protein</fullName>
    </submittedName>
</protein>
<evidence type="ECO:0000256" key="1">
    <source>
        <dbReference type="SAM" id="MobiDB-lite"/>
    </source>
</evidence>
<feature type="compositionally biased region" description="Acidic residues" evidence="1">
    <location>
        <begin position="7"/>
        <end position="36"/>
    </location>
</feature>
<dbReference type="EMBL" id="BARS01050093">
    <property type="protein sequence ID" value="GAG45150.1"/>
    <property type="molecule type" value="Genomic_DNA"/>
</dbReference>